<accession>A0A7R9VWR5</accession>
<dbReference type="EMBL" id="HBED01015956">
    <property type="protein sequence ID" value="CAD8306524.1"/>
    <property type="molecule type" value="Transcribed_RNA"/>
</dbReference>
<gene>
    <name evidence="1" type="ORF">TDUB1175_LOCUS7939</name>
</gene>
<evidence type="ECO:0000313" key="1">
    <source>
        <dbReference type="EMBL" id="CAD8306524.1"/>
    </source>
</evidence>
<sequence length="145" mass="16686">MKSRPTGSSLEGDEGIYEAKPHFEEVSCLPILRWRGNCDRDVMSRTESRKERILDGKRSVRRDFYVAASVSTRQIVLEYLSPKRTAQTRERSDRKQSVTNPALLALSRSNSLSACASRFQGNVLKTNRGHTPLVHRWSNVWRTFF</sequence>
<proteinExistence type="predicted"/>
<organism evidence="1">
    <name type="scientific">Pseudictyota dubia</name>
    <dbReference type="NCBI Taxonomy" id="2749911"/>
    <lineage>
        <taxon>Eukaryota</taxon>
        <taxon>Sar</taxon>
        <taxon>Stramenopiles</taxon>
        <taxon>Ochrophyta</taxon>
        <taxon>Bacillariophyta</taxon>
        <taxon>Mediophyceae</taxon>
        <taxon>Biddulphiophycidae</taxon>
        <taxon>Eupodiscales</taxon>
        <taxon>Odontellaceae</taxon>
        <taxon>Pseudictyota</taxon>
    </lineage>
</organism>
<protein>
    <submittedName>
        <fullName evidence="1">Uncharacterized protein</fullName>
    </submittedName>
</protein>
<name>A0A7R9VWR5_9STRA</name>
<dbReference type="AlphaFoldDB" id="A0A7R9VWR5"/>
<reference evidence="1" key="1">
    <citation type="submission" date="2021-01" db="EMBL/GenBank/DDBJ databases">
        <authorList>
            <person name="Corre E."/>
            <person name="Pelletier E."/>
            <person name="Niang G."/>
            <person name="Scheremetjew M."/>
            <person name="Finn R."/>
            <person name="Kale V."/>
            <person name="Holt S."/>
            <person name="Cochrane G."/>
            <person name="Meng A."/>
            <person name="Brown T."/>
            <person name="Cohen L."/>
        </authorList>
    </citation>
    <scope>NUCLEOTIDE SEQUENCE</scope>
    <source>
        <strain evidence="1">CCMP147</strain>
    </source>
</reference>